<dbReference type="Proteomes" id="UP000317940">
    <property type="component" value="Unassembled WGS sequence"/>
</dbReference>
<dbReference type="AlphaFoldDB" id="A0A561UN15"/>
<evidence type="ECO:0000313" key="4">
    <source>
        <dbReference type="Proteomes" id="UP000317940"/>
    </source>
</evidence>
<evidence type="ECO:0000313" key="3">
    <source>
        <dbReference type="EMBL" id="TWG00761.1"/>
    </source>
</evidence>
<dbReference type="EMBL" id="VIWT01000001">
    <property type="protein sequence ID" value="TWG00761.1"/>
    <property type="molecule type" value="Genomic_DNA"/>
</dbReference>
<accession>A0A561UN15</accession>
<keyword evidence="1" id="KW-0418">Kinase</keyword>
<name>A0A561UN15_9ACTN</name>
<dbReference type="Pfam" id="PF13581">
    <property type="entry name" value="HATPase_c_2"/>
    <property type="match status" value="1"/>
</dbReference>
<dbReference type="SUPFAM" id="SSF55874">
    <property type="entry name" value="ATPase domain of HSP90 chaperone/DNA topoisomerase II/histidine kinase"/>
    <property type="match status" value="1"/>
</dbReference>
<organism evidence="3 4">
    <name type="scientific">Kitasatospora viridis</name>
    <dbReference type="NCBI Taxonomy" id="281105"/>
    <lineage>
        <taxon>Bacteria</taxon>
        <taxon>Bacillati</taxon>
        <taxon>Actinomycetota</taxon>
        <taxon>Actinomycetes</taxon>
        <taxon>Kitasatosporales</taxon>
        <taxon>Streptomycetaceae</taxon>
        <taxon>Kitasatospora</taxon>
    </lineage>
</organism>
<dbReference type="InterPro" id="IPR003594">
    <property type="entry name" value="HATPase_dom"/>
</dbReference>
<dbReference type="InterPro" id="IPR050267">
    <property type="entry name" value="Anti-sigma-factor_SerPK"/>
</dbReference>
<evidence type="ECO:0000256" key="1">
    <source>
        <dbReference type="ARBA" id="ARBA00022527"/>
    </source>
</evidence>
<reference evidence="3 4" key="1">
    <citation type="submission" date="2019-06" db="EMBL/GenBank/DDBJ databases">
        <title>Sequencing the genomes of 1000 actinobacteria strains.</title>
        <authorList>
            <person name="Klenk H.-P."/>
        </authorList>
    </citation>
    <scope>NUCLEOTIDE SEQUENCE [LARGE SCALE GENOMIC DNA]</scope>
    <source>
        <strain evidence="3 4">DSM 44826</strain>
    </source>
</reference>
<protein>
    <submittedName>
        <fullName evidence="3">Anti-sigma regulatory factor (Ser/Thr protein kinase)</fullName>
    </submittedName>
</protein>
<dbReference type="InterPro" id="IPR036890">
    <property type="entry name" value="HATPase_C_sf"/>
</dbReference>
<sequence length="152" mass="16811">MSDMVSFPVPHEWDVEPTPSAVPEARRLVVGIARFWRVPLSEDALRDVALCTSELVANAMEHTASRCRVTVRWTGERLRVEVADSSLRPPDREAAQDLLTGGRGLTLVEGLSHSWGWHPRGTGKVVWFECAADQLVTGDARLAVLVHASQYL</sequence>
<proteinExistence type="predicted"/>
<gene>
    <name evidence="3" type="ORF">FHX73_114641</name>
</gene>
<keyword evidence="1" id="KW-0808">Transferase</keyword>
<dbReference type="CDD" id="cd16936">
    <property type="entry name" value="HATPase_RsbW-like"/>
    <property type="match status" value="1"/>
</dbReference>
<dbReference type="Gene3D" id="3.30.565.10">
    <property type="entry name" value="Histidine kinase-like ATPase, C-terminal domain"/>
    <property type="match status" value="1"/>
</dbReference>
<dbReference type="PANTHER" id="PTHR35526">
    <property type="entry name" value="ANTI-SIGMA-F FACTOR RSBW-RELATED"/>
    <property type="match status" value="1"/>
</dbReference>
<feature type="domain" description="Histidine kinase/HSP90-like ATPase" evidence="2">
    <location>
        <begin position="16"/>
        <end position="128"/>
    </location>
</feature>
<dbReference type="RefSeq" id="WP_344571033.1">
    <property type="nucleotide sequence ID" value="NZ_BAAAMZ010000003.1"/>
</dbReference>
<dbReference type="PANTHER" id="PTHR35526:SF3">
    <property type="entry name" value="ANTI-SIGMA-F FACTOR RSBW"/>
    <property type="match status" value="1"/>
</dbReference>
<keyword evidence="4" id="KW-1185">Reference proteome</keyword>
<dbReference type="GO" id="GO:0004674">
    <property type="term" value="F:protein serine/threonine kinase activity"/>
    <property type="evidence" value="ECO:0007669"/>
    <property type="project" value="UniProtKB-KW"/>
</dbReference>
<evidence type="ECO:0000259" key="2">
    <source>
        <dbReference type="Pfam" id="PF13581"/>
    </source>
</evidence>
<comment type="caution">
    <text evidence="3">The sequence shown here is derived from an EMBL/GenBank/DDBJ whole genome shotgun (WGS) entry which is preliminary data.</text>
</comment>
<keyword evidence="1" id="KW-0723">Serine/threonine-protein kinase</keyword>